<dbReference type="EMBL" id="PFBJ01000015">
    <property type="protein sequence ID" value="PIT91002.1"/>
    <property type="molecule type" value="Genomic_DNA"/>
</dbReference>
<evidence type="ECO:0000313" key="1">
    <source>
        <dbReference type="EMBL" id="PIT91002.1"/>
    </source>
</evidence>
<dbReference type="Pfam" id="PF13489">
    <property type="entry name" value="Methyltransf_23"/>
    <property type="match status" value="1"/>
</dbReference>
<evidence type="ECO:0000313" key="2">
    <source>
        <dbReference type="Proteomes" id="UP000228809"/>
    </source>
</evidence>
<protein>
    <recommendedName>
        <fullName evidence="3">Class I SAM-dependent methyltransferase</fullName>
    </recommendedName>
</protein>
<proteinExistence type="predicted"/>
<dbReference type="InterPro" id="IPR029063">
    <property type="entry name" value="SAM-dependent_MTases_sf"/>
</dbReference>
<evidence type="ECO:0008006" key="3">
    <source>
        <dbReference type="Google" id="ProtNLM"/>
    </source>
</evidence>
<dbReference type="Proteomes" id="UP000228809">
    <property type="component" value="Unassembled WGS sequence"/>
</dbReference>
<name>A0A2M6WDY9_9BACT</name>
<comment type="caution">
    <text evidence="1">The sequence shown here is derived from an EMBL/GenBank/DDBJ whole genome shotgun (WGS) entry which is preliminary data.</text>
</comment>
<dbReference type="PANTHER" id="PTHR43861">
    <property type="entry name" value="TRANS-ACONITATE 2-METHYLTRANSFERASE-RELATED"/>
    <property type="match status" value="1"/>
</dbReference>
<sequence length="354" mass="40512">MAKVKKSTVLKRRESTKDFRKKTGRDTVEKMLEEARLQLLDEKGDIKKELLRDVVCEVCGTRPTRSTFLFRKDAFEYHKCKKCSLLYMHPQLIEEKVVEHYKEDAAVDAWVDVLTSSSQFSYDSVKFDTRLAAMEKYVQPGNLLDIGCSIGHFLKVGKERGWKPYGLEFNDRAVAYAKEKFKIRTIQKVMLDEAGYPDNYFSGIGLWGVLEHLARPREILREMKRILTPGGVVVISVPSAGSLAVRVIRQLASCFNGVGGHLWFFSAETLPRLLEEEGYEILEVGSEQPELDTVWNYLNFEHPYEGNARFPFGEAARNIVERFILEHTYGYKLVVLARKPTGSHAEKKKNGSTE</sequence>
<dbReference type="SUPFAM" id="SSF53335">
    <property type="entry name" value="S-adenosyl-L-methionine-dependent methyltransferases"/>
    <property type="match status" value="1"/>
</dbReference>
<accession>A0A2M6WDY9</accession>
<reference evidence="2" key="1">
    <citation type="submission" date="2017-09" db="EMBL/GenBank/DDBJ databases">
        <title>Depth-based differentiation of microbial function through sediment-hosted aquifers and enrichment of novel symbionts in the deep terrestrial subsurface.</title>
        <authorList>
            <person name="Probst A.J."/>
            <person name="Ladd B."/>
            <person name="Jarett J.K."/>
            <person name="Geller-Mcgrath D.E."/>
            <person name="Sieber C.M.K."/>
            <person name="Emerson J.B."/>
            <person name="Anantharaman K."/>
            <person name="Thomas B.C."/>
            <person name="Malmstrom R."/>
            <person name="Stieglmeier M."/>
            <person name="Klingl A."/>
            <person name="Woyke T."/>
            <person name="Ryan C.M."/>
            <person name="Banfield J.F."/>
        </authorList>
    </citation>
    <scope>NUCLEOTIDE SEQUENCE [LARGE SCALE GENOMIC DNA]</scope>
</reference>
<organism evidence="1 2">
    <name type="scientific">Candidatus Kaiserbacteria bacterium CG10_big_fil_rev_8_21_14_0_10_49_17</name>
    <dbReference type="NCBI Taxonomy" id="1974609"/>
    <lineage>
        <taxon>Bacteria</taxon>
        <taxon>Candidatus Kaiseribacteriota</taxon>
    </lineage>
</organism>
<gene>
    <name evidence="1" type="ORF">COU17_02795</name>
</gene>
<dbReference type="PANTHER" id="PTHR43861:SF6">
    <property type="entry name" value="METHYLTRANSFERASE TYPE 11"/>
    <property type="match status" value="1"/>
</dbReference>
<dbReference type="AlphaFoldDB" id="A0A2M6WDY9"/>
<dbReference type="Gene3D" id="3.40.50.150">
    <property type="entry name" value="Vaccinia Virus protein VP39"/>
    <property type="match status" value="1"/>
</dbReference>
<dbReference type="CDD" id="cd02440">
    <property type="entry name" value="AdoMet_MTases"/>
    <property type="match status" value="1"/>
</dbReference>